<name>A0ABV3Z9Y2_9BACT</name>
<dbReference type="RefSeq" id="WP_369327728.1">
    <property type="nucleotide sequence ID" value="NZ_JAULBC010000001.1"/>
</dbReference>
<sequence length="274" mass="30859">MKPKPLPVIFFFFMAPLMVSAQLFTMSNKCYDKVKKGNQLLDSTRFDDALTIFTDVLANCTTKDAKEQGQVGKARALNGLQRYNEAVEASSNAITVSKSTNVMAYYNRSYAYRKLGQEDEAKADLQKVTELTAKNKNVKARATMFADMANMDLQDGMFEDAKNNVATAIQLDSKNPDFYVLKGDIYAKEKNYDEAFTNYDTAVSLGKNDVSMYQIRTNTRIRQMQGKYNTTNANELASKMSSNDKSLICKELNKANELGMKNMQLDFFAAMICK</sequence>
<feature type="domain" description="Tetratricopeptide repeat protein 21A/21B C-terminal ARM" evidence="5">
    <location>
        <begin position="84"/>
        <end position="207"/>
    </location>
</feature>
<keyword evidence="1" id="KW-0677">Repeat</keyword>
<feature type="repeat" description="TPR" evidence="3">
    <location>
        <begin position="102"/>
        <end position="135"/>
    </location>
</feature>
<gene>
    <name evidence="6" type="ORF">QTN47_02450</name>
</gene>
<dbReference type="InterPro" id="IPR011990">
    <property type="entry name" value="TPR-like_helical_dom_sf"/>
</dbReference>
<evidence type="ECO:0000313" key="6">
    <source>
        <dbReference type="EMBL" id="MEX6686335.1"/>
    </source>
</evidence>
<dbReference type="InterPro" id="IPR019734">
    <property type="entry name" value="TPR_rpt"/>
</dbReference>
<evidence type="ECO:0000256" key="2">
    <source>
        <dbReference type="ARBA" id="ARBA00022803"/>
    </source>
</evidence>
<dbReference type="EMBL" id="JAULBC010000001">
    <property type="protein sequence ID" value="MEX6686335.1"/>
    <property type="molecule type" value="Genomic_DNA"/>
</dbReference>
<dbReference type="InterPro" id="IPR056834">
    <property type="entry name" value="ARM_TT21_C"/>
</dbReference>
<proteinExistence type="predicted"/>
<dbReference type="InterPro" id="IPR050498">
    <property type="entry name" value="Ycf3"/>
</dbReference>
<evidence type="ECO:0000256" key="4">
    <source>
        <dbReference type="SAM" id="SignalP"/>
    </source>
</evidence>
<evidence type="ECO:0000256" key="1">
    <source>
        <dbReference type="ARBA" id="ARBA00022737"/>
    </source>
</evidence>
<dbReference type="PROSITE" id="PS50005">
    <property type="entry name" value="TPR"/>
    <property type="match status" value="2"/>
</dbReference>
<evidence type="ECO:0000259" key="5">
    <source>
        <dbReference type="Pfam" id="PF25063"/>
    </source>
</evidence>
<feature type="repeat" description="TPR" evidence="3">
    <location>
        <begin position="176"/>
        <end position="209"/>
    </location>
</feature>
<accession>A0ABV3Z9Y2</accession>
<organism evidence="6 7">
    <name type="scientific">Danxiaibacter flavus</name>
    <dbReference type="NCBI Taxonomy" id="3049108"/>
    <lineage>
        <taxon>Bacteria</taxon>
        <taxon>Pseudomonadati</taxon>
        <taxon>Bacteroidota</taxon>
        <taxon>Chitinophagia</taxon>
        <taxon>Chitinophagales</taxon>
        <taxon>Chitinophagaceae</taxon>
        <taxon>Danxiaibacter</taxon>
    </lineage>
</organism>
<dbReference type="SMART" id="SM00028">
    <property type="entry name" value="TPR"/>
    <property type="match status" value="4"/>
</dbReference>
<dbReference type="Pfam" id="PF25063">
    <property type="entry name" value="ARM_TT21_C"/>
    <property type="match status" value="1"/>
</dbReference>
<keyword evidence="4" id="KW-0732">Signal</keyword>
<keyword evidence="7" id="KW-1185">Reference proteome</keyword>
<dbReference type="PANTHER" id="PTHR44858">
    <property type="entry name" value="TETRATRICOPEPTIDE REPEAT PROTEIN 6"/>
    <property type="match status" value="1"/>
</dbReference>
<reference evidence="6 7" key="1">
    <citation type="submission" date="2023-07" db="EMBL/GenBank/DDBJ databases">
        <authorList>
            <person name="Lian W.-H."/>
        </authorList>
    </citation>
    <scope>NUCLEOTIDE SEQUENCE [LARGE SCALE GENOMIC DNA]</scope>
    <source>
        <strain evidence="6 7">SYSU DXS3180</strain>
    </source>
</reference>
<evidence type="ECO:0000313" key="7">
    <source>
        <dbReference type="Proteomes" id="UP001560573"/>
    </source>
</evidence>
<evidence type="ECO:0000256" key="3">
    <source>
        <dbReference type="PROSITE-ProRule" id="PRU00339"/>
    </source>
</evidence>
<comment type="caution">
    <text evidence="6">The sequence shown here is derived from an EMBL/GenBank/DDBJ whole genome shotgun (WGS) entry which is preliminary data.</text>
</comment>
<keyword evidence="2 3" id="KW-0802">TPR repeat</keyword>
<dbReference type="Proteomes" id="UP001560573">
    <property type="component" value="Unassembled WGS sequence"/>
</dbReference>
<feature type="chain" id="PRO_5046278646" evidence="4">
    <location>
        <begin position="22"/>
        <end position="274"/>
    </location>
</feature>
<dbReference type="SUPFAM" id="SSF48452">
    <property type="entry name" value="TPR-like"/>
    <property type="match status" value="1"/>
</dbReference>
<dbReference type="PANTHER" id="PTHR44858:SF1">
    <property type="entry name" value="UDP-N-ACETYLGLUCOSAMINE--PEPTIDE N-ACETYLGLUCOSAMINYLTRANSFERASE SPINDLY-RELATED"/>
    <property type="match status" value="1"/>
</dbReference>
<dbReference type="Gene3D" id="1.25.40.10">
    <property type="entry name" value="Tetratricopeptide repeat domain"/>
    <property type="match status" value="2"/>
</dbReference>
<feature type="signal peptide" evidence="4">
    <location>
        <begin position="1"/>
        <end position="21"/>
    </location>
</feature>
<protein>
    <submittedName>
        <fullName evidence="6">Tetratricopeptide repeat protein</fullName>
    </submittedName>
</protein>